<dbReference type="GO" id="GO:0005634">
    <property type="term" value="C:nucleus"/>
    <property type="evidence" value="ECO:0007669"/>
    <property type="project" value="UniProtKB-SubCell"/>
</dbReference>
<feature type="compositionally biased region" description="Basic and acidic residues" evidence="6">
    <location>
        <begin position="361"/>
        <end position="409"/>
    </location>
</feature>
<feature type="compositionally biased region" description="Basic and acidic residues" evidence="6">
    <location>
        <begin position="340"/>
        <end position="353"/>
    </location>
</feature>
<evidence type="ECO:0000256" key="2">
    <source>
        <dbReference type="ARBA" id="ARBA00008371"/>
    </source>
</evidence>
<gene>
    <name evidence="8" type="ORF">BINO364_LOCUS15120</name>
</gene>
<name>A0A8J9V2D6_9NEOP</name>
<keyword evidence="4" id="KW-0508">mRNA splicing</keyword>
<dbReference type="GO" id="GO:0006397">
    <property type="term" value="P:mRNA processing"/>
    <property type="evidence" value="ECO:0007669"/>
    <property type="project" value="UniProtKB-KW"/>
</dbReference>
<evidence type="ECO:0000256" key="5">
    <source>
        <dbReference type="ARBA" id="ARBA00023242"/>
    </source>
</evidence>
<evidence type="ECO:0000256" key="1">
    <source>
        <dbReference type="ARBA" id="ARBA00004123"/>
    </source>
</evidence>
<dbReference type="PANTHER" id="PTHR23185">
    <property type="entry name" value="PROTEIN VIRILIZER HOMOLOG"/>
    <property type="match status" value="1"/>
</dbReference>
<dbReference type="PANTHER" id="PTHR23185:SF0">
    <property type="entry name" value="PROTEIN VIRILIZER HOMOLOG"/>
    <property type="match status" value="1"/>
</dbReference>
<keyword evidence="3" id="KW-0507">mRNA processing</keyword>
<feature type="region of interest" description="Disordered" evidence="6">
    <location>
        <begin position="142"/>
        <end position="203"/>
    </location>
</feature>
<evidence type="ECO:0000259" key="7">
    <source>
        <dbReference type="Pfam" id="PF15912"/>
    </source>
</evidence>
<evidence type="ECO:0000313" key="8">
    <source>
        <dbReference type="EMBL" id="CAH0730102.1"/>
    </source>
</evidence>
<dbReference type="InterPro" id="IPR026736">
    <property type="entry name" value="Virilizer"/>
</dbReference>
<feature type="compositionally biased region" description="Basic and acidic residues" evidence="6">
    <location>
        <begin position="444"/>
        <end position="455"/>
    </location>
</feature>
<evidence type="ECO:0000256" key="3">
    <source>
        <dbReference type="ARBA" id="ARBA00022664"/>
    </source>
</evidence>
<feature type="non-terminal residue" evidence="8">
    <location>
        <position position="2005"/>
    </location>
</feature>
<evidence type="ECO:0000313" key="9">
    <source>
        <dbReference type="Proteomes" id="UP000838878"/>
    </source>
</evidence>
<protein>
    <recommendedName>
        <fullName evidence="7">Virilizer N-terminal domain-containing protein</fullName>
    </recommendedName>
</protein>
<dbReference type="Proteomes" id="UP000838878">
    <property type="component" value="Chromosome 8"/>
</dbReference>
<feature type="domain" description="Virilizer N-terminal" evidence="7">
    <location>
        <begin position="7"/>
        <end position="292"/>
    </location>
</feature>
<feature type="compositionally biased region" description="Polar residues" evidence="6">
    <location>
        <begin position="155"/>
        <end position="169"/>
    </location>
</feature>
<feature type="compositionally biased region" description="Basic and acidic residues" evidence="6">
    <location>
        <begin position="463"/>
        <end position="474"/>
    </location>
</feature>
<comment type="similarity">
    <text evidence="2">Belongs to the vir family.</text>
</comment>
<sequence length="2005" mass="226620">MSTEQPDLLFFDTFSHDTSEELNLDLVQFPKSVFVREIRIIPLGARVEGDFPGGVRLGATNPTKFHIDFFVNDLSKPGASTFEALGSLDYCQNGQIHMECGANVEQPRIPTDGLVLRGWYTTITLAVYGNLTQVLPDAPAAVNPPPNIQRPVSREVSSLPPNVPQSSDWNPEPSNPIPAYTTNVVPSNPETYSSGNYPENYDNQMYRGEYYDSEAPKDPRDPRTYHHMEDNEWEKDRRDISCEREGDRMRHSPRSMELERDRERRDNRSRRHSIDRARSRESSRHRDRSREIDRLERLHSRSRSRDRDYVVKGEYRMSRSRSRSMDRDREWDRGSYKKDDYRRHRETSYDRSRGGSYEPRSPYDKRAPSYERKLPYEKGPYEKRLSPYDKRSSSYERRAPSYDKQIPYDRKRHSPYSRMRGSSYGSRSPSRDDPRKRPRTPPSETRRPMSPREGETSPINSVRSEEPPEYDRNSKQIPRIDFYHQSYRHKSSIRSPSQEVDNTYPENQHTSLVTVPIVDTTPKGIDSPNRVLEGDHSMDAEPFEPILSDEDICDDLDANSYMEVEYDVNEYCGVEDIIKYYNPFKAEWSKYKHMNKITKLADVKSDDTKDVTNTTFDELCDASVDLFKMAEITTNAKKREQKFFSNTFLEIDNSSREDWVHQCEQLFVSLTNLCKSTDIVLRIFRTYTRSEPSDEFTDIYNLLVTFCRIGLNFEFALAQQQPTYKIRHMKCGIRLAETLMAHEHNGQVMKILLSNGINIPMQLIEMYSKEYMALSIRLMILKALNACLSSKESIDNFMQDTMYPKFDKTQSDSARKPMNGYQALISMMQANPLGRIKFSLSALIKKLNIYEVLNKLHDLVLKFNNSAADKTEDAELTETQINFIVDSFEEILYMYRSQCFHLSQPKRFLPVSAQFEISKECSNEILLQFFDVHRTLEVCLYLLTCPTTCNNLVITSPIHDLIFELVNSHNGLKFLYKNMEMSELLFKILEQPYGQQNSEETPYPHDSTLSNYSDLQIVGLELAYRLKALYYLQSISDLQVGKMDENELIDRLQSLYCLSFGSIGKTAVPNVIVMGENSECLMTVFENDLKGKSKNDSPSKQKSPAKGYAIELIVSAVRYAANVPFLKKYGQRLINVSKEHDRFEPSVSSVLQEVIPYLKPVEKANVLSGEDLVECVEILKASLEHSADLPGELMTCLRILRHFCISDYEQNVSIVCESPIEEYVELKYKYNLLQLFSLDGVAHISGILDRLAIHFDQPSMHTSLFASVRGLQLAQMLLPCLRLLDEMLARVVRCRGPRFRDLSAAPIILKTYGIAKAFPVGCIGYRTAAKAAEAAVRALLAYAQPIADDANDGDSIRRGPWTSLCSEVISYTMTAPYTFVPGLLIFSELLPLPLPMQTKTAPSDRELADASNERRMWSAHLHALSNDLTDMIQIICMSTYRPVVHMLRRVCVQIADLAPNTAATVAKAAVGAVMREMRDGEPASTSVARVLSFLACLVSHAPVKCAVLYTMSAGGPKANDIQTALCNILSISSSSNDHSAAQEYAAHALAAFCDAEVTLTPLNGVTDTVMANSLPNKEILASFLDATANCLESTTKTCSVASSVLRAYFVLTEHEFGFLQFRKFVTRRRDSLGKYFKWALEGSGEDKVECLNLYIDLVKILRMEDGEGPVGRKSSLTLGEMADMVGYSPNDEDHPVMSLEKVLKERNSDEDALSHANFLITNLQKLKTIEESEILDPLLPAPEPLVAQFAARQIYIIGDSSDERLTTGYWLNVPAASGEDDVNDTELMSCDISEVANALVAGGGDALAAAVRRLAGCLDARPEALPADDKRPAVALSRVRAEGGADAFRSRPPNTSRPPSLHVDDFTALHNPYAPQPRSARRGAGAERGRFGAPHAHYRHLRGRGAWEMGGQHFGHFAPTSQYLMGGMGWGGARLQRGARHRAFMRPEATVCSLYKIITRDNGTFRAWLAEAKGSSWLTGPGLGVAWPVADRVARQATRRRVPSS</sequence>
<evidence type="ECO:0000256" key="4">
    <source>
        <dbReference type="ARBA" id="ARBA00023187"/>
    </source>
</evidence>
<feature type="compositionally biased region" description="Low complexity" evidence="6">
    <location>
        <begin position="416"/>
        <end position="428"/>
    </location>
</feature>
<proteinExistence type="inferred from homology"/>
<dbReference type="GO" id="GO:0036396">
    <property type="term" value="C:RNA N6-methyladenosine methyltransferase complex"/>
    <property type="evidence" value="ECO:0007669"/>
    <property type="project" value="TreeGrafter"/>
</dbReference>
<feature type="compositionally biased region" description="Polar residues" evidence="6">
    <location>
        <begin position="180"/>
        <end position="203"/>
    </location>
</feature>
<organism evidence="8 9">
    <name type="scientific">Brenthis ino</name>
    <name type="common">lesser marbled fritillary</name>
    <dbReference type="NCBI Taxonomy" id="405034"/>
    <lineage>
        <taxon>Eukaryota</taxon>
        <taxon>Metazoa</taxon>
        <taxon>Ecdysozoa</taxon>
        <taxon>Arthropoda</taxon>
        <taxon>Hexapoda</taxon>
        <taxon>Insecta</taxon>
        <taxon>Pterygota</taxon>
        <taxon>Neoptera</taxon>
        <taxon>Endopterygota</taxon>
        <taxon>Lepidoptera</taxon>
        <taxon>Glossata</taxon>
        <taxon>Ditrysia</taxon>
        <taxon>Papilionoidea</taxon>
        <taxon>Nymphalidae</taxon>
        <taxon>Heliconiinae</taxon>
        <taxon>Argynnini</taxon>
        <taxon>Brenthis</taxon>
    </lineage>
</organism>
<keyword evidence="9" id="KW-1185">Reference proteome</keyword>
<dbReference type="InterPro" id="IPR031801">
    <property type="entry name" value="VIR_N"/>
</dbReference>
<evidence type="ECO:0000256" key="6">
    <source>
        <dbReference type="SAM" id="MobiDB-lite"/>
    </source>
</evidence>
<dbReference type="GO" id="GO:0008380">
    <property type="term" value="P:RNA splicing"/>
    <property type="evidence" value="ECO:0007669"/>
    <property type="project" value="UniProtKB-KW"/>
</dbReference>
<dbReference type="EMBL" id="OV170228">
    <property type="protein sequence ID" value="CAH0730102.1"/>
    <property type="molecule type" value="Genomic_DNA"/>
</dbReference>
<feature type="region of interest" description="Disordered" evidence="6">
    <location>
        <begin position="244"/>
        <end position="291"/>
    </location>
</feature>
<dbReference type="OrthoDB" id="2011702at2759"/>
<feature type="region of interest" description="Disordered" evidence="6">
    <location>
        <begin position="340"/>
        <end position="479"/>
    </location>
</feature>
<comment type="subcellular location">
    <subcellularLocation>
        <location evidence="1">Nucleus</location>
    </subcellularLocation>
</comment>
<dbReference type="GO" id="GO:0003723">
    <property type="term" value="F:RNA binding"/>
    <property type="evidence" value="ECO:0007669"/>
    <property type="project" value="TreeGrafter"/>
</dbReference>
<reference evidence="8" key="1">
    <citation type="submission" date="2021-12" db="EMBL/GenBank/DDBJ databases">
        <authorList>
            <person name="Martin H S."/>
        </authorList>
    </citation>
    <scope>NUCLEOTIDE SEQUENCE</scope>
</reference>
<keyword evidence="5" id="KW-0539">Nucleus</keyword>
<dbReference type="Pfam" id="PF15912">
    <property type="entry name" value="VIR_N"/>
    <property type="match status" value="1"/>
</dbReference>
<accession>A0A8J9V2D6</accession>